<reference evidence="8 9" key="1">
    <citation type="submission" date="2014-09" db="EMBL/GenBank/DDBJ databases">
        <title>Complete genome sequence of Endomicrobium proavitum.</title>
        <authorList>
            <person name="Zheng H."/>
        </authorList>
    </citation>
    <scope>NUCLEOTIDE SEQUENCE [LARGE SCALE GENOMIC DNA]</scope>
    <source>
        <strain evidence="8 9">Rsa215</strain>
    </source>
</reference>
<dbReference type="PANTHER" id="PTHR33343:SF1">
    <property type="entry name" value="LARGE RIBOSOMAL SUBUNIT PROTEIN BL35M"/>
    <property type="match status" value="1"/>
</dbReference>
<evidence type="ECO:0000313" key="9">
    <source>
        <dbReference type="Proteomes" id="UP000035337"/>
    </source>
</evidence>
<evidence type="ECO:0000256" key="1">
    <source>
        <dbReference type="ARBA" id="ARBA00006598"/>
    </source>
</evidence>
<proteinExistence type="inferred from homology"/>
<dbReference type="KEGG" id="epo:Epro_0199"/>
<evidence type="ECO:0000256" key="2">
    <source>
        <dbReference type="ARBA" id="ARBA00022980"/>
    </source>
</evidence>
<dbReference type="Gene3D" id="4.10.410.60">
    <property type="match status" value="1"/>
</dbReference>
<evidence type="ECO:0000313" key="8">
    <source>
        <dbReference type="EMBL" id="AKL97578.1"/>
    </source>
</evidence>
<dbReference type="NCBIfam" id="TIGR00001">
    <property type="entry name" value="rpmI_bact"/>
    <property type="match status" value="1"/>
</dbReference>
<dbReference type="PATRIC" id="fig|1408281.3.peg.203"/>
<sequence length="66" mass="7586">MPKMKTHSGAKKRFKVTGTKKVKFKKPGQRHLLTGDSGNQNRASRKSSIVSKTDMKIMKKYLPYEF</sequence>
<dbReference type="InterPro" id="IPR021137">
    <property type="entry name" value="Ribosomal_bL35-like"/>
</dbReference>
<feature type="compositionally biased region" description="Basic residues" evidence="7">
    <location>
        <begin position="1"/>
        <end position="29"/>
    </location>
</feature>
<keyword evidence="3 5" id="KW-0687">Ribonucleoprotein</keyword>
<comment type="similarity">
    <text evidence="1 5 6">Belongs to the bacterial ribosomal protein bL35 family.</text>
</comment>
<dbReference type="InterPro" id="IPR037229">
    <property type="entry name" value="Ribosomal_bL35_sf"/>
</dbReference>
<dbReference type="Pfam" id="PF01632">
    <property type="entry name" value="Ribosomal_L35p"/>
    <property type="match status" value="1"/>
</dbReference>
<accession>A0A0G3WGY1</accession>
<keyword evidence="2 5" id="KW-0689">Ribosomal protein</keyword>
<dbReference type="HAMAP" id="MF_00514">
    <property type="entry name" value="Ribosomal_bL35"/>
    <property type="match status" value="1"/>
</dbReference>
<dbReference type="Proteomes" id="UP000035337">
    <property type="component" value="Chromosome"/>
</dbReference>
<dbReference type="OrthoDB" id="47476at2"/>
<dbReference type="EMBL" id="CP009498">
    <property type="protein sequence ID" value="AKL97578.1"/>
    <property type="molecule type" value="Genomic_DNA"/>
</dbReference>
<evidence type="ECO:0000256" key="7">
    <source>
        <dbReference type="SAM" id="MobiDB-lite"/>
    </source>
</evidence>
<evidence type="ECO:0000256" key="3">
    <source>
        <dbReference type="ARBA" id="ARBA00023274"/>
    </source>
</evidence>
<keyword evidence="9" id="KW-1185">Reference proteome</keyword>
<dbReference type="GO" id="GO:0006412">
    <property type="term" value="P:translation"/>
    <property type="evidence" value="ECO:0007669"/>
    <property type="project" value="UniProtKB-UniRule"/>
</dbReference>
<dbReference type="PROSITE" id="PS00936">
    <property type="entry name" value="RIBOSOMAL_L35"/>
    <property type="match status" value="1"/>
</dbReference>
<name>A0A0G3WGY1_9BACT</name>
<evidence type="ECO:0000256" key="5">
    <source>
        <dbReference type="HAMAP-Rule" id="MF_00514"/>
    </source>
</evidence>
<dbReference type="SUPFAM" id="SSF143034">
    <property type="entry name" value="L35p-like"/>
    <property type="match status" value="1"/>
</dbReference>
<gene>
    <name evidence="5 8" type="primary">rpmI</name>
    <name evidence="8" type="ORF">Epro_0199</name>
</gene>
<dbReference type="GO" id="GO:0022625">
    <property type="term" value="C:cytosolic large ribosomal subunit"/>
    <property type="evidence" value="ECO:0007669"/>
    <property type="project" value="TreeGrafter"/>
</dbReference>
<dbReference type="RefSeq" id="WP_052569770.1">
    <property type="nucleotide sequence ID" value="NZ_CP009498.1"/>
</dbReference>
<dbReference type="PANTHER" id="PTHR33343">
    <property type="entry name" value="54S RIBOSOMAL PROTEIN BL35M"/>
    <property type="match status" value="1"/>
</dbReference>
<feature type="compositionally biased region" description="Polar residues" evidence="7">
    <location>
        <begin position="36"/>
        <end position="48"/>
    </location>
</feature>
<dbReference type="STRING" id="1408281.Epro_0199"/>
<protein>
    <recommendedName>
        <fullName evidence="4 5">Large ribosomal subunit protein bL35</fullName>
    </recommendedName>
</protein>
<evidence type="ECO:0000256" key="6">
    <source>
        <dbReference type="RuleBase" id="RU000568"/>
    </source>
</evidence>
<dbReference type="InterPro" id="IPR018265">
    <property type="entry name" value="Ribosomal_bL35_CS"/>
</dbReference>
<dbReference type="GO" id="GO:0003735">
    <property type="term" value="F:structural constituent of ribosome"/>
    <property type="evidence" value="ECO:0007669"/>
    <property type="project" value="InterPro"/>
</dbReference>
<dbReference type="InterPro" id="IPR001706">
    <property type="entry name" value="Ribosomal_bL35"/>
</dbReference>
<dbReference type="AlphaFoldDB" id="A0A0G3WGY1"/>
<dbReference type="FunFam" id="4.10.410.60:FF:000001">
    <property type="entry name" value="50S ribosomal protein L35"/>
    <property type="match status" value="1"/>
</dbReference>
<evidence type="ECO:0000256" key="4">
    <source>
        <dbReference type="ARBA" id="ARBA00071664"/>
    </source>
</evidence>
<dbReference type="PRINTS" id="PR00064">
    <property type="entry name" value="RIBOSOMALL35"/>
</dbReference>
<feature type="region of interest" description="Disordered" evidence="7">
    <location>
        <begin position="1"/>
        <end position="48"/>
    </location>
</feature>
<organism evidence="8 9">
    <name type="scientific">Endomicrobium proavitum</name>
    <dbReference type="NCBI Taxonomy" id="1408281"/>
    <lineage>
        <taxon>Bacteria</taxon>
        <taxon>Pseudomonadati</taxon>
        <taxon>Elusimicrobiota</taxon>
        <taxon>Endomicrobiia</taxon>
        <taxon>Endomicrobiales</taxon>
        <taxon>Endomicrobiaceae</taxon>
        <taxon>Endomicrobium</taxon>
    </lineage>
</organism>